<comment type="similarity">
    <text evidence="1">Belongs to the UPF0337 (CsbD) family.</text>
</comment>
<organism evidence="5 6">
    <name type="scientific">Aureimonas phyllosphaerae</name>
    <dbReference type="NCBI Taxonomy" id="1166078"/>
    <lineage>
        <taxon>Bacteria</taxon>
        <taxon>Pseudomonadati</taxon>
        <taxon>Pseudomonadota</taxon>
        <taxon>Alphaproteobacteria</taxon>
        <taxon>Hyphomicrobiales</taxon>
        <taxon>Aurantimonadaceae</taxon>
        <taxon>Aureimonas</taxon>
    </lineage>
</organism>
<dbReference type="EMBL" id="JACIDO010000005">
    <property type="protein sequence ID" value="MBB3936411.1"/>
    <property type="molecule type" value="Genomic_DNA"/>
</dbReference>
<dbReference type="Proteomes" id="UP000531216">
    <property type="component" value="Unassembled WGS sequence"/>
</dbReference>
<evidence type="ECO:0000256" key="3">
    <source>
        <dbReference type="SAM" id="Phobius"/>
    </source>
</evidence>
<feature type="compositionally biased region" description="Basic and acidic residues" evidence="2">
    <location>
        <begin position="26"/>
        <end position="39"/>
    </location>
</feature>
<feature type="domain" description="CsbD-like" evidence="4">
    <location>
        <begin position="4"/>
        <end position="55"/>
    </location>
</feature>
<feature type="region of interest" description="Disordered" evidence="2">
    <location>
        <begin position="19"/>
        <end position="40"/>
    </location>
</feature>
<dbReference type="PANTHER" id="PTHR34977:SF1">
    <property type="entry name" value="UPF0337 PROTEIN YJBJ"/>
    <property type="match status" value="1"/>
</dbReference>
<dbReference type="OrthoDB" id="7874071at2"/>
<keyword evidence="3" id="KW-1133">Transmembrane helix</keyword>
<dbReference type="InterPro" id="IPR008462">
    <property type="entry name" value="CsbD"/>
</dbReference>
<dbReference type="Gene3D" id="1.10.1470.10">
    <property type="entry name" value="YjbJ"/>
    <property type="match status" value="1"/>
</dbReference>
<dbReference type="InterPro" id="IPR050423">
    <property type="entry name" value="UPF0337_stress_rsp"/>
</dbReference>
<feature type="transmembrane region" description="Helical" evidence="3">
    <location>
        <begin position="91"/>
        <end position="109"/>
    </location>
</feature>
<evidence type="ECO:0000313" key="5">
    <source>
        <dbReference type="EMBL" id="MBB3936411.1"/>
    </source>
</evidence>
<keyword evidence="3" id="KW-0472">Membrane</keyword>
<name>A0A7W6BQU4_9HYPH</name>
<comment type="caution">
    <text evidence="5">The sequence shown here is derived from an EMBL/GenBank/DDBJ whole genome shotgun (WGS) entry which is preliminary data.</text>
</comment>
<dbReference type="AlphaFoldDB" id="A0A7W6BQU4"/>
<dbReference type="RefSeq" id="WP_090962957.1">
    <property type="nucleotide sequence ID" value="NZ_FOOA01000007.1"/>
</dbReference>
<evidence type="ECO:0000256" key="1">
    <source>
        <dbReference type="ARBA" id="ARBA00009129"/>
    </source>
</evidence>
<keyword evidence="3" id="KW-0812">Transmembrane</keyword>
<dbReference type="PANTHER" id="PTHR34977">
    <property type="entry name" value="UPF0337 PROTEIN YJBJ"/>
    <property type="match status" value="1"/>
</dbReference>
<dbReference type="SUPFAM" id="SSF69047">
    <property type="entry name" value="Hypothetical protein YjbJ"/>
    <property type="match status" value="1"/>
</dbReference>
<reference evidence="5 6" key="1">
    <citation type="submission" date="2020-08" db="EMBL/GenBank/DDBJ databases">
        <title>Genomic Encyclopedia of Type Strains, Phase IV (KMG-IV): sequencing the most valuable type-strain genomes for metagenomic binning, comparative biology and taxonomic classification.</title>
        <authorList>
            <person name="Goeker M."/>
        </authorList>
    </citation>
    <scope>NUCLEOTIDE SEQUENCE [LARGE SCALE GENOMIC DNA]</scope>
    <source>
        <strain evidence="5 6">DSM 25024</strain>
    </source>
</reference>
<accession>A0A7W6BQU4</accession>
<evidence type="ECO:0000313" key="6">
    <source>
        <dbReference type="Proteomes" id="UP000531216"/>
    </source>
</evidence>
<protein>
    <submittedName>
        <fullName evidence="5">Uncharacterized protein YjbJ (UPF0337 family)</fullName>
    </submittedName>
</protein>
<evidence type="ECO:0000256" key="2">
    <source>
        <dbReference type="SAM" id="MobiDB-lite"/>
    </source>
</evidence>
<gene>
    <name evidence="5" type="ORF">GGR05_002565</name>
</gene>
<dbReference type="InterPro" id="IPR036629">
    <property type="entry name" value="YjbJ_sf"/>
</dbReference>
<proteinExistence type="inferred from homology"/>
<evidence type="ECO:0000259" key="4">
    <source>
        <dbReference type="Pfam" id="PF05532"/>
    </source>
</evidence>
<keyword evidence="6" id="KW-1185">Reference proteome</keyword>
<dbReference type="Pfam" id="PF05532">
    <property type="entry name" value="CsbD"/>
    <property type="match status" value="1"/>
</dbReference>
<sequence length="113" mass="12042">MDNNRLEGAAKEFGGKVQGALGDAFGSEKDSAEGRRRQAEGAAQNLLGQGKDAVREATHDAQKYATDLYENAGTYAEEGTRVVRRTIHEHPLSSLLAAGAVGFVLGLLARDRD</sequence>